<evidence type="ECO:0000256" key="1">
    <source>
        <dbReference type="SAM" id="MobiDB-lite"/>
    </source>
</evidence>
<dbReference type="Proteomes" id="UP001501842">
    <property type="component" value="Unassembled WGS sequence"/>
</dbReference>
<proteinExistence type="predicted"/>
<keyword evidence="4" id="KW-1185">Reference proteome</keyword>
<dbReference type="InterPro" id="IPR007278">
    <property type="entry name" value="DUF397"/>
</dbReference>
<evidence type="ECO:0000313" key="3">
    <source>
        <dbReference type="EMBL" id="GAA2738245.1"/>
    </source>
</evidence>
<protein>
    <submittedName>
        <fullName evidence="3">DUF397 domain-containing protein</fullName>
    </submittedName>
</protein>
<feature type="domain" description="DUF397" evidence="2">
    <location>
        <begin position="10"/>
        <end position="62"/>
    </location>
</feature>
<feature type="region of interest" description="Disordered" evidence="1">
    <location>
        <begin position="1"/>
        <end position="23"/>
    </location>
</feature>
<evidence type="ECO:0000259" key="2">
    <source>
        <dbReference type="Pfam" id="PF04149"/>
    </source>
</evidence>
<gene>
    <name evidence="3" type="ORF">GCM10010439_71520</name>
</gene>
<sequence length="72" mass="8182">MSRTLDSSDLQWRKSSHSNNGGECVETAVQGHTHLARDSKHPDGSVLTFTRPEWQAFLQHVKTGTHQELFHK</sequence>
<dbReference type="EMBL" id="BAAATZ010000037">
    <property type="protein sequence ID" value="GAA2738245.1"/>
    <property type="molecule type" value="Genomic_DNA"/>
</dbReference>
<accession>A0ABN3UTN4</accession>
<name>A0ABN3UTN4_9ACTN</name>
<reference evidence="3 4" key="1">
    <citation type="journal article" date="2019" name="Int. J. Syst. Evol. Microbiol.">
        <title>The Global Catalogue of Microorganisms (GCM) 10K type strain sequencing project: providing services to taxonomists for standard genome sequencing and annotation.</title>
        <authorList>
            <consortium name="The Broad Institute Genomics Platform"/>
            <consortium name="The Broad Institute Genome Sequencing Center for Infectious Disease"/>
            <person name="Wu L."/>
            <person name="Ma J."/>
        </authorList>
    </citation>
    <scope>NUCLEOTIDE SEQUENCE [LARGE SCALE GENOMIC DNA]</scope>
    <source>
        <strain evidence="3 4">JCM 8201</strain>
    </source>
</reference>
<dbReference type="Pfam" id="PF04149">
    <property type="entry name" value="DUF397"/>
    <property type="match status" value="1"/>
</dbReference>
<dbReference type="RefSeq" id="WP_344457835.1">
    <property type="nucleotide sequence ID" value="NZ_BAAATZ010000037.1"/>
</dbReference>
<feature type="compositionally biased region" description="Polar residues" evidence="1">
    <location>
        <begin position="1"/>
        <end position="10"/>
    </location>
</feature>
<comment type="caution">
    <text evidence="3">The sequence shown here is derived from an EMBL/GenBank/DDBJ whole genome shotgun (WGS) entry which is preliminary data.</text>
</comment>
<evidence type="ECO:0000313" key="4">
    <source>
        <dbReference type="Proteomes" id="UP001501842"/>
    </source>
</evidence>
<organism evidence="3 4">
    <name type="scientific">Actinocorallia aurantiaca</name>
    <dbReference type="NCBI Taxonomy" id="46204"/>
    <lineage>
        <taxon>Bacteria</taxon>
        <taxon>Bacillati</taxon>
        <taxon>Actinomycetota</taxon>
        <taxon>Actinomycetes</taxon>
        <taxon>Streptosporangiales</taxon>
        <taxon>Thermomonosporaceae</taxon>
        <taxon>Actinocorallia</taxon>
    </lineage>
</organism>